<feature type="transmembrane region" description="Helical" evidence="6">
    <location>
        <begin position="62"/>
        <end position="95"/>
    </location>
</feature>
<evidence type="ECO:0000259" key="7">
    <source>
        <dbReference type="Pfam" id="PF00482"/>
    </source>
</evidence>
<gene>
    <name evidence="8" type="ORF">DDQ50_08660</name>
</gene>
<dbReference type="RefSeq" id="WP_116756358.1">
    <property type="nucleotide sequence ID" value="NZ_JBHUEX010000001.1"/>
</dbReference>
<feature type="domain" description="Type II secretion system protein GspF" evidence="7">
    <location>
        <begin position="115"/>
        <end position="240"/>
    </location>
</feature>
<evidence type="ECO:0000256" key="4">
    <source>
        <dbReference type="ARBA" id="ARBA00022989"/>
    </source>
</evidence>
<dbReference type="OrthoDB" id="3217742at2"/>
<keyword evidence="4 6" id="KW-1133">Transmembrane helix</keyword>
<dbReference type="Pfam" id="PF00482">
    <property type="entry name" value="T2SSF"/>
    <property type="match status" value="1"/>
</dbReference>
<feature type="transmembrane region" description="Helical" evidence="6">
    <location>
        <begin position="221"/>
        <end position="242"/>
    </location>
</feature>
<keyword evidence="2" id="KW-1003">Cell membrane</keyword>
<proteinExistence type="predicted"/>
<evidence type="ECO:0000256" key="3">
    <source>
        <dbReference type="ARBA" id="ARBA00022692"/>
    </source>
</evidence>
<dbReference type="Proteomes" id="UP000244893">
    <property type="component" value="Unassembled WGS sequence"/>
</dbReference>
<protein>
    <submittedName>
        <fullName evidence="8">Type II secretion protein F</fullName>
    </submittedName>
</protein>
<keyword evidence="5 6" id="KW-0472">Membrane</keyword>
<dbReference type="PANTHER" id="PTHR35007">
    <property type="entry name" value="INTEGRAL MEMBRANE PROTEIN-RELATED"/>
    <property type="match status" value="1"/>
</dbReference>
<reference evidence="8 9" key="1">
    <citation type="submission" date="2018-05" db="EMBL/GenBank/DDBJ databases">
        <title>Amnibacterium sp. M8JJ-5, whole genome shotgun sequence.</title>
        <authorList>
            <person name="Tuo L."/>
        </authorList>
    </citation>
    <scope>NUCLEOTIDE SEQUENCE [LARGE SCALE GENOMIC DNA]</scope>
    <source>
        <strain evidence="8 9">M8JJ-5</strain>
    </source>
</reference>
<dbReference type="AlphaFoldDB" id="A0A2V1HUU0"/>
<evidence type="ECO:0000256" key="2">
    <source>
        <dbReference type="ARBA" id="ARBA00022475"/>
    </source>
</evidence>
<organism evidence="8 9">
    <name type="scientific">Amnibacterium flavum</name>
    <dbReference type="NCBI Taxonomy" id="2173173"/>
    <lineage>
        <taxon>Bacteria</taxon>
        <taxon>Bacillati</taxon>
        <taxon>Actinomycetota</taxon>
        <taxon>Actinomycetes</taxon>
        <taxon>Micrococcales</taxon>
        <taxon>Microbacteriaceae</taxon>
        <taxon>Amnibacterium</taxon>
    </lineage>
</organism>
<keyword evidence="9" id="KW-1185">Reference proteome</keyword>
<evidence type="ECO:0000256" key="5">
    <source>
        <dbReference type="ARBA" id="ARBA00023136"/>
    </source>
</evidence>
<comment type="subcellular location">
    <subcellularLocation>
        <location evidence="1">Cell membrane</location>
        <topology evidence="1">Multi-pass membrane protein</topology>
    </subcellularLocation>
</comment>
<evidence type="ECO:0000256" key="1">
    <source>
        <dbReference type="ARBA" id="ARBA00004651"/>
    </source>
</evidence>
<evidence type="ECO:0000313" key="8">
    <source>
        <dbReference type="EMBL" id="PVZ93844.1"/>
    </source>
</evidence>
<dbReference type="EMBL" id="QEOP01000002">
    <property type="protein sequence ID" value="PVZ93844.1"/>
    <property type="molecule type" value="Genomic_DNA"/>
</dbReference>
<dbReference type="GO" id="GO:0005886">
    <property type="term" value="C:plasma membrane"/>
    <property type="evidence" value="ECO:0007669"/>
    <property type="project" value="UniProtKB-SubCell"/>
</dbReference>
<accession>A0A2V1HUU0</accession>
<dbReference type="PANTHER" id="PTHR35007:SF3">
    <property type="entry name" value="POSSIBLE CONSERVED ALANINE RICH MEMBRANE PROTEIN"/>
    <property type="match status" value="1"/>
</dbReference>
<dbReference type="InterPro" id="IPR018076">
    <property type="entry name" value="T2SS_GspF_dom"/>
</dbReference>
<keyword evidence="3 6" id="KW-0812">Transmembrane</keyword>
<evidence type="ECO:0000256" key="6">
    <source>
        <dbReference type="SAM" id="Phobius"/>
    </source>
</evidence>
<comment type="caution">
    <text evidence="8">The sequence shown here is derived from an EMBL/GenBank/DDBJ whole genome shotgun (WGS) entry which is preliminary data.</text>
</comment>
<feature type="transmembrane region" description="Helical" evidence="6">
    <location>
        <begin position="254"/>
        <end position="273"/>
    </location>
</feature>
<sequence>MIFLLGIALAAGLLLTASPWLWPRTGATMERPIARPGRIRLLLDAAGLPRLPTSMFVAASVVVGALAGAVLLVVTAIPAAAALAAVGAGFVPALVLQSRRSRAVKAGRLAWPDVLDHLVGSVRSGVAMPEAVAQLATVGPPALRPAFSAFARSYAVTGSFGISVDELKHLLADPVADRIIETLRMAREVGGTELTTVLRGLAANLRAEGAMRAELEARQSWVSNAAKLGVAAPWIVLVLLSTRPEASTAYSSPTGVALIVVGAVVTVVAYRVMRALGRLPDEQRWFA</sequence>
<evidence type="ECO:0000313" key="9">
    <source>
        <dbReference type="Proteomes" id="UP000244893"/>
    </source>
</evidence>
<name>A0A2V1HUU0_9MICO</name>